<dbReference type="PANTHER" id="PTHR22642:SF2">
    <property type="entry name" value="PROTEIN LONG AFTER FAR-RED 3"/>
    <property type="match status" value="1"/>
</dbReference>
<evidence type="ECO:0000259" key="1">
    <source>
        <dbReference type="Pfam" id="PF07969"/>
    </source>
</evidence>
<evidence type="ECO:0000313" key="3">
    <source>
        <dbReference type="Proteomes" id="UP000886780"/>
    </source>
</evidence>
<dbReference type="PANTHER" id="PTHR22642">
    <property type="entry name" value="IMIDAZOLONEPROPIONASE"/>
    <property type="match status" value="1"/>
</dbReference>
<dbReference type="Gene3D" id="3.10.310.70">
    <property type="match status" value="1"/>
</dbReference>
<reference evidence="2" key="1">
    <citation type="journal article" date="2021" name="PeerJ">
        <title>Extensive microbial diversity within the chicken gut microbiome revealed by metagenomics and culture.</title>
        <authorList>
            <person name="Gilroy R."/>
            <person name="Ravi A."/>
            <person name="Getino M."/>
            <person name="Pursley I."/>
            <person name="Horton D.L."/>
            <person name="Alikhan N.F."/>
            <person name="Baker D."/>
            <person name="Gharbi K."/>
            <person name="Hall N."/>
            <person name="Watson M."/>
            <person name="Adriaenssens E.M."/>
            <person name="Foster-Nyarko E."/>
            <person name="Jarju S."/>
            <person name="Secka A."/>
            <person name="Antonio M."/>
            <person name="Oren A."/>
            <person name="Chaudhuri R.R."/>
            <person name="La Ragione R."/>
            <person name="Hildebrand F."/>
            <person name="Pallen M.J."/>
        </authorList>
    </citation>
    <scope>NUCLEOTIDE SEQUENCE</scope>
    <source>
        <strain evidence="2">ChiGjej4B4-12881</strain>
    </source>
</reference>
<feature type="domain" description="Amidohydrolase 3" evidence="1">
    <location>
        <begin position="48"/>
        <end position="524"/>
    </location>
</feature>
<dbReference type="AlphaFoldDB" id="A0A9D1W2H9"/>
<reference evidence="2" key="2">
    <citation type="submission" date="2021-04" db="EMBL/GenBank/DDBJ databases">
        <authorList>
            <person name="Gilroy R."/>
        </authorList>
    </citation>
    <scope>NUCLEOTIDE SEQUENCE</scope>
    <source>
        <strain evidence="2">ChiGjej4B4-12881</strain>
    </source>
</reference>
<dbReference type="GO" id="GO:0016810">
    <property type="term" value="F:hydrolase activity, acting on carbon-nitrogen (but not peptide) bonds"/>
    <property type="evidence" value="ECO:0007669"/>
    <property type="project" value="InterPro"/>
</dbReference>
<evidence type="ECO:0000313" key="2">
    <source>
        <dbReference type="EMBL" id="HIX51374.1"/>
    </source>
</evidence>
<dbReference type="InterPro" id="IPR013108">
    <property type="entry name" value="Amidohydro_3"/>
</dbReference>
<dbReference type="Gene3D" id="2.30.40.10">
    <property type="entry name" value="Urease, subunit C, domain 1"/>
    <property type="match status" value="1"/>
</dbReference>
<dbReference type="InterPro" id="IPR033932">
    <property type="entry name" value="YtcJ-like"/>
</dbReference>
<accession>A0A9D1W2H9</accession>
<gene>
    <name evidence="2" type="ORF">IAA28_01055</name>
</gene>
<dbReference type="SUPFAM" id="SSF51338">
    <property type="entry name" value="Composite domain of metallo-dependent hydrolases"/>
    <property type="match status" value="1"/>
</dbReference>
<dbReference type="EMBL" id="DXEU01000021">
    <property type="protein sequence ID" value="HIX51374.1"/>
    <property type="molecule type" value="Genomic_DNA"/>
</dbReference>
<dbReference type="InterPro" id="IPR011059">
    <property type="entry name" value="Metal-dep_hydrolase_composite"/>
</dbReference>
<dbReference type="SUPFAM" id="SSF51556">
    <property type="entry name" value="Metallo-dependent hydrolases"/>
    <property type="match status" value="1"/>
</dbReference>
<dbReference type="CDD" id="cd01300">
    <property type="entry name" value="YtcJ_like"/>
    <property type="match status" value="1"/>
</dbReference>
<protein>
    <submittedName>
        <fullName evidence="2">Amidohydrolase</fullName>
    </submittedName>
</protein>
<proteinExistence type="predicted"/>
<dbReference type="Proteomes" id="UP000886780">
    <property type="component" value="Unassembled WGS sequence"/>
</dbReference>
<sequence>MEKKLYCGGTILTMDPSQRGDALLVEDGRIRGIGPEAELKGQAAGAEEIRLEGRTLMPAFIDPHSHFSACANALLQGTVERAESFADIVDTIQAYIRERQIPAGSWVAVRDLDPEVLREGRVPDKGVLDLASQEHPIILQHKSGHVGVLNSLALKMAGIGADTPDPSGGKIWREDGEPTGYLEENAFIPVLHRLPPPSWEELEAAYGKAQEMYASYGIATVQEGFMSEEMIPVYRGLCGGGKLRLDVVGYPGAEGGEKLFQALPEYAGDYREHFRLGGYKMFLDGSPQSRTAWMRTPYLGSEDRGYPTLTDRQVYGYAERAVKEGRQILAHCNGDAAAEQYLAALEQVKAGGLDPAAVRPVMIHAQLLGLDQIPRLASLGVIPSFFVAHVYHWGDTHIRNFGRERARRISPARSAWEAGLPFTFHQDAPVIRPDMAETLWCAVCRRTRSGQLLGEEERIPVEEALKAVTIHGAYQYGEEREKGSLTPGKKADLVILDRNPVEAAPEELREIQVLETIKEGKTVFSRKGQK</sequence>
<dbReference type="Gene3D" id="3.20.20.140">
    <property type="entry name" value="Metal-dependent hydrolases"/>
    <property type="match status" value="1"/>
</dbReference>
<name>A0A9D1W2H9_9FIRM</name>
<comment type="caution">
    <text evidence="2">The sequence shown here is derived from an EMBL/GenBank/DDBJ whole genome shotgun (WGS) entry which is preliminary data.</text>
</comment>
<dbReference type="InterPro" id="IPR032466">
    <property type="entry name" value="Metal_Hydrolase"/>
</dbReference>
<organism evidence="2 3">
    <name type="scientific">Candidatus Lachnoclostridium stercoripullorum</name>
    <dbReference type="NCBI Taxonomy" id="2838635"/>
    <lineage>
        <taxon>Bacteria</taxon>
        <taxon>Bacillati</taxon>
        <taxon>Bacillota</taxon>
        <taxon>Clostridia</taxon>
        <taxon>Lachnospirales</taxon>
        <taxon>Lachnospiraceae</taxon>
    </lineage>
</organism>
<dbReference type="Pfam" id="PF07969">
    <property type="entry name" value="Amidohydro_3"/>
    <property type="match status" value="1"/>
</dbReference>